<feature type="region of interest" description="Disordered" evidence="3">
    <location>
        <begin position="1125"/>
        <end position="1172"/>
    </location>
</feature>
<feature type="repeat" description="PPR" evidence="2">
    <location>
        <begin position="507"/>
        <end position="541"/>
    </location>
</feature>
<dbReference type="Pfam" id="PF13812">
    <property type="entry name" value="PPR_3"/>
    <property type="match status" value="1"/>
</dbReference>
<dbReference type="AlphaFoldDB" id="A0AAF0DFL5"/>
<dbReference type="Pfam" id="PF13041">
    <property type="entry name" value="PPR_2"/>
    <property type="match status" value="1"/>
</dbReference>
<dbReference type="PANTHER" id="PTHR46128">
    <property type="entry name" value="MITOCHONDRIAL GROUP I INTRON SPLICING FACTOR CCM1"/>
    <property type="match status" value="1"/>
</dbReference>
<evidence type="ECO:0000256" key="2">
    <source>
        <dbReference type="PROSITE-ProRule" id="PRU00708"/>
    </source>
</evidence>
<sequence length="1225" mass="139021">MLERTARCIETASQKIFLCSKSPFRSQRTLQSHFWRHGAVDIDIPLWCFGFLYSPSSPSQADCTGKKQGNLSNRSSLSTHLEFLYPPRTQSFVRSYLRTRALHKSTGLRRRKRFSYRGFASAVDEAEDVSHGSSAGVSETPRVPIDDEAADSLRQLLENESSPDYDKAWDLFQAAKTPYGLVFQMLVYLSSSYRPVDVARTKLLFNRIPISERKARDYLYAAKAAMVRSSDDFQVIDIYNEAASRGEEALCWSFAITFLLNRKKWHDALEIWNNRPISGPFVGAQTEAAELSELAVLPPRIFSLLKAIRGGNLSRSTPGLVDLVKYLVYHLFSSQKIMMDVSTKWIMSLLERLDSLKLLEARLYLKGISTLQSLRVRPASTRSILLYRNFRWRLPNERVPEQVLISLIKTLSSLEISDSVDYLLDEYRFLYEKPSPEAYRYGLITYARLGKEPEVKRLFQRFVQDYGIPSDLKLLSSLLYVHARVGQVEQTRKQLNRLSVEFNVSPNVVCWNILLTAHARADDLKGAIATFKNMIQNDISPDTHSFGILMGLLAKNGDVDAVIDLFGIAKQNNTPISSAMIDGVVGALCNNRRYNDAEKVANEALHVNMSGSLSRMWNVLLWNYAFISDIDSVSRIQTQMQREGIDFDGMTYAALMLSLIRIGKLESARQILGKLHRSRRIHITELHYAILLRGYLKEKNRDMILVLYKEMAERFGTLGLSGNLSMLKAHIHRDLQRFSEKEGLGSDQSLELTRAERFLDVVMKNFDISNLATKQPQPGTEKRSIQDAFPSAYYEPLVLTYSSQGEFDKASSLLDKYNSKMKDLSREQKSPSLQLLHAQMTSFLREGKHAEVDMCWKTAVDSTISAACPIDCKALMSRTPGTESENPDDSRGQHQESPSKNDPTPKILPSYRFALSRCISVLMQSLSYRDLHSKIADIISEVERLGFILTSFNWSLYIKLLCLSRRPADQFRAFTIFEEKFISSFLSWGHIRRGYTKRPDNAPAGLDFLERKFSPLRQYQVLGKAGRNAWAKIHPDSMQPTYLTMLYLASALIDFRSRSIADGAEEMDRLVSKAPETVSAVAKLPFLREKFQGLILRGRRYMDDELGPKPIDTANHAVWTGGILGMDGEPRIDTSPVARATEDEEVADSSKARKTPKRLPGPGEDNSEPVADMLEAMLAEDAEWRTAHLKRGTSSEPRPAQRILEAQDELDLEIESRLEEQQDEE</sequence>
<feature type="region of interest" description="Disordered" evidence="3">
    <location>
        <begin position="878"/>
        <end position="906"/>
    </location>
</feature>
<dbReference type="GO" id="GO:0016787">
    <property type="term" value="F:hydrolase activity"/>
    <property type="evidence" value="ECO:0007669"/>
    <property type="project" value="UniProtKB-KW"/>
</dbReference>
<gene>
    <name evidence="4" type="ORF">PRK78_002768</name>
</gene>
<dbReference type="InterPro" id="IPR011990">
    <property type="entry name" value="TPR-like_helical_dom_sf"/>
</dbReference>
<dbReference type="PANTHER" id="PTHR46128:SF329">
    <property type="entry name" value="MITOCHONDRIAL GROUP I INTRON SPLICING FACTOR DMR1"/>
    <property type="match status" value="1"/>
</dbReference>
<dbReference type="Proteomes" id="UP001219355">
    <property type="component" value="Chromosome 2"/>
</dbReference>
<evidence type="ECO:0000256" key="3">
    <source>
        <dbReference type="SAM" id="MobiDB-lite"/>
    </source>
</evidence>
<keyword evidence="5" id="KW-1185">Reference proteome</keyword>
<protein>
    <submittedName>
        <fullName evidence="4">Pentatricopeptide-repeat-containing protein</fullName>
        <ecNumber evidence="4">3.6.4.12</ecNumber>
    </submittedName>
</protein>
<evidence type="ECO:0000313" key="5">
    <source>
        <dbReference type="Proteomes" id="UP001219355"/>
    </source>
</evidence>
<dbReference type="PROSITE" id="PS51375">
    <property type="entry name" value="PPR"/>
    <property type="match status" value="1"/>
</dbReference>
<dbReference type="InterPro" id="IPR050872">
    <property type="entry name" value="PPR_P_subfamily"/>
</dbReference>
<evidence type="ECO:0000313" key="4">
    <source>
        <dbReference type="EMBL" id="WEW57303.1"/>
    </source>
</evidence>
<name>A0AAF0DFL5_9EURO</name>
<accession>A0AAF0DFL5</accession>
<dbReference type="InterPro" id="IPR002885">
    <property type="entry name" value="PPR_rpt"/>
</dbReference>
<dbReference type="EC" id="3.6.4.12" evidence="4"/>
<evidence type="ECO:0000256" key="1">
    <source>
        <dbReference type="ARBA" id="ARBA00007626"/>
    </source>
</evidence>
<reference evidence="4" key="1">
    <citation type="submission" date="2023-03" db="EMBL/GenBank/DDBJ databases">
        <title>Emydomyces testavorans Genome Sequence.</title>
        <authorList>
            <person name="Hoyer L."/>
        </authorList>
    </citation>
    <scope>NUCLEOTIDE SEQUENCE</scope>
    <source>
        <strain evidence="4">16-2883</strain>
    </source>
</reference>
<proteinExistence type="inferred from homology"/>
<dbReference type="GO" id="GO:0003678">
    <property type="term" value="F:DNA helicase activity"/>
    <property type="evidence" value="ECO:0007669"/>
    <property type="project" value="UniProtKB-EC"/>
</dbReference>
<dbReference type="EMBL" id="CP120628">
    <property type="protein sequence ID" value="WEW57303.1"/>
    <property type="molecule type" value="Genomic_DNA"/>
</dbReference>
<dbReference type="NCBIfam" id="TIGR00756">
    <property type="entry name" value="PPR"/>
    <property type="match status" value="1"/>
</dbReference>
<comment type="similarity">
    <text evidence="1">Belongs to the PPR family. P subfamily.</text>
</comment>
<organism evidence="4 5">
    <name type="scientific">Emydomyces testavorans</name>
    <dbReference type="NCBI Taxonomy" id="2070801"/>
    <lineage>
        <taxon>Eukaryota</taxon>
        <taxon>Fungi</taxon>
        <taxon>Dikarya</taxon>
        <taxon>Ascomycota</taxon>
        <taxon>Pezizomycotina</taxon>
        <taxon>Eurotiomycetes</taxon>
        <taxon>Eurotiomycetidae</taxon>
        <taxon>Onygenales</taxon>
        <taxon>Nannizziopsiaceae</taxon>
        <taxon>Emydomyces</taxon>
    </lineage>
</organism>
<feature type="compositionally biased region" description="Basic and acidic residues" evidence="3">
    <location>
        <begin position="888"/>
        <end position="899"/>
    </location>
</feature>
<keyword evidence="4" id="KW-0378">Hydrolase</keyword>
<dbReference type="Gene3D" id="1.25.40.10">
    <property type="entry name" value="Tetratricopeptide repeat domain"/>
    <property type="match status" value="2"/>
</dbReference>